<name>A0A285JZ32_9ACTN</name>
<dbReference type="PROSITE" id="PS50043">
    <property type="entry name" value="HTH_LUXR_2"/>
    <property type="match status" value="1"/>
</dbReference>
<proteinExistence type="predicted"/>
<evidence type="ECO:0000256" key="2">
    <source>
        <dbReference type="ARBA" id="ARBA00022840"/>
    </source>
</evidence>
<keyword evidence="2" id="KW-0067">ATP-binding</keyword>
<dbReference type="GO" id="GO:0005524">
    <property type="term" value="F:ATP binding"/>
    <property type="evidence" value="ECO:0007669"/>
    <property type="project" value="UniProtKB-KW"/>
</dbReference>
<dbReference type="Gene3D" id="1.10.10.10">
    <property type="entry name" value="Winged helix-like DNA-binding domain superfamily/Winged helix DNA-binding domain"/>
    <property type="match status" value="1"/>
</dbReference>
<dbReference type="PRINTS" id="PR00038">
    <property type="entry name" value="HTHLUXR"/>
</dbReference>
<dbReference type="RefSeq" id="WP_097327343.1">
    <property type="nucleotide sequence ID" value="NZ_OBDY01000028.1"/>
</dbReference>
<dbReference type="InterPro" id="IPR000792">
    <property type="entry name" value="Tscrpt_reg_LuxR_C"/>
</dbReference>
<dbReference type="InterPro" id="IPR027417">
    <property type="entry name" value="P-loop_NTPase"/>
</dbReference>
<gene>
    <name evidence="5" type="ORF">SAMN05421748_12882</name>
</gene>
<dbReference type="GO" id="GO:0003677">
    <property type="term" value="F:DNA binding"/>
    <property type="evidence" value="ECO:0007669"/>
    <property type="project" value="InterPro"/>
</dbReference>
<feature type="region of interest" description="Disordered" evidence="3">
    <location>
        <begin position="568"/>
        <end position="620"/>
    </location>
</feature>
<feature type="domain" description="HTH luxR-type" evidence="4">
    <location>
        <begin position="945"/>
        <end position="1010"/>
    </location>
</feature>
<accession>A0A285JZ32</accession>
<dbReference type="PANTHER" id="PTHR16305">
    <property type="entry name" value="TESTICULAR SOLUBLE ADENYLYL CYCLASE"/>
    <property type="match status" value="1"/>
</dbReference>
<dbReference type="Proteomes" id="UP000219612">
    <property type="component" value="Unassembled WGS sequence"/>
</dbReference>
<dbReference type="SUPFAM" id="SSF52540">
    <property type="entry name" value="P-loop containing nucleoside triphosphate hydrolases"/>
    <property type="match status" value="1"/>
</dbReference>
<evidence type="ECO:0000313" key="5">
    <source>
        <dbReference type="EMBL" id="SNY65594.1"/>
    </source>
</evidence>
<dbReference type="Pfam" id="PF13191">
    <property type="entry name" value="AAA_16"/>
    <property type="match status" value="1"/>
</dbReference>
<organism evidence="5 6">
    <name type="scientific">Paractinoplanes atraurantiacus</name>
    <dbReference type="NCBI Taxonomy" id="1036182"/>
    <lineage>
        <taxon>Bacteria</taxon>
        <taxon>Bacillati</taxon>
        <taxon>Actinomycetota</taxon>
        <taxon>Actinomycetes</taxon>
        <taxon>Micromonosporales</taxon>
        <taxon>Micromonosporaceae</taxon>
        <taxon>Paractinoplanes</taxon>
    </lineage>
</organism>
<evidence type="ECO:0000259" key="4">
    <source>
        <dbReference type="PROSITE" id="PS50043"/>
    </source>
</evidence>
<dbReference type="AlphaFoldDB" id="A0A285JZ32"/>
<dbReference type="CDD" id="cd06170">
    <property type="entry name" value="LuxR_C_like"/>
    <property type="match status" value="1"/>
</dbReference>
<dbReference type="GO" id="GO:0006355">
    <property type="term" value="P:regulation of DNA-templated transcription"/>
    <property type="evidence" value="ECO:0007669"/>
    <property type="project" value="InterPro"/>
</dbReference>
<keyword evidence="1" id="KW-0547">Nucleotide-binding</keyword>
<dbReference type="InterPro" id="IPR016032">
    <property type="entry name" value="Sig_transdc_resp-reg_C-effctor"/>
</dbReference>
<keyword evidence="6" id="KW-1185">Reference proteome</keyword>
<feature type="compositionally biased region" description="Pro residues" evidence="3">
    <location>
        <begin position="575"/>
        <end position="616"/>
    </location>
</feature>
<protein>
    <submittedName>
        <fullName evidence="5">AAA ATPase domain-containing protein</fullName>
    </submittedName>
</protein>
<dbReference type="InterPro" id="IPR036388">
    <property type="entry name" value="WH-like_DNA-bd_sf"/>
</dbReference>
<dbReference type="GO" id="GO:0005737">
    <property type="term" value="C:cytoplasm"/>
    <property type="evidence" value="ECO:0007669"/>
    <property type="project" value="TreeGrafter"/>
</dbReference>
<dbReference type="InterPro" id="IPR011990">
    <property type="entry name" value="TPR-like_helical_dom_sf"/>
</dbReference>
<dbReference type="InterPro" id="IPR041664">
    <property type="entry name" value="AAA_16"/>
</dbReference>
<sequence>MPLTSPVLIGRDDLVALADRRLAASTGELLFLAGEAGIGKTRLLGEIIRRARAMGYAVFAAGASPGDTEIAGGLLADLGAEMRRDPAARAAGKRLQQRLHELSDGDQHRQRRLLVADLADLIAGAQAAPEPAAVPAAEPPAALPAAGVLVACEDLHWADDLTLDVIGRLGARAQQMRLIVVGTYRSDELYPRVPMRQWRTRLLTQRLAEEVRLARLGPSQTAAMAAAITGTDLPRAVTASVHARSDGIPLHVEEFLAAGFPGAGSSVAGSPTTETLVAGSSVARLTAAGLTAVGDGVPETLADAVLARAAQLSPASRALAEVASVLGRSFDLGLLTAITGEGPDAVDAGLRELTSRFFVHPRADRDGYDFRHALIRDALYADIAPLRRRDLHARAAAAATGFPDAFLSDQYERAGLADHAFRHALAAATEASAMSAHREAVQLYQRAQRTWPAGRPAAERADLLAALAAELAAVDDNAAAAACYEQAYRLRIERGDSPRAAALLPDWVAVRHLLGADLNERTTALRAALPLVADHPAERARIHAALSAAYMLDRMLTEAITDGELARSLTDAEPPDPPAPPDSADPPTPPAPPAPAAPPDPHAPPDPAAPPDPHAPPAAGRHQLRCDLDATLGSVFLFAGRMTEGADLLRGAITRSAGLRLEAQAARAYRMLGSSMSVLVEYPQAAAVLEEGIGYAARAERVNDEHYMTAHLAHVRWATGAVDDAGRLAQRVLADGGGITTEITARHVLGYVALSRGLHDEAGAHLGEAARLGAAMRELQRLSPAWWGQAEVALAQGEPAKAIALCEEGFEASSRVRDAAYLFPYVVTGTRAYLAATGPTAARDWVRRTSELLRERGIPGTLGAIDHAEGLILLHEGQTGKARAALETAAAFWAARGRFWEGTAVLLDQARCATRSRRPADAALFREAAVTAYHQAGLNGLVPLPASPAPVLSAREMEVARLVAEGRTNREIAAALTIAPKTAAAHVEHIRTKLGVSRRAQIATWVTGRAVTSRST</sequence>
<dbReference type="SUPFAM" id="SSF48452">
    <property type="entry name" value="TPR-like"/>
    <property type="match status" value="1"/>
</dbReference>
<dbReference type="PANTHER" id="PTHR16305:SF35">
    <property type="entry name" value="TRANSCRIPTIONAL ACTIVATOR DOMAIN"/>
    <property type="match status" value="1"/>
</dbReference>
<dbReference type="OrthoDB" id="5378762at2"/>
<dbReference type="EMBL" id="OBDY01000028">
    <property type="protein sequence ID" value="SNY65594.1"/>
    <property type="molecule type" value="Genomic_DNA"/>
</dbReference>
<reference evidence="5 6" key="1">
    <citation type="submission" date="2017-09" db="EMBL/GenBank/DDBJ databases">
        <authorList>
            <person name="Ehlers B."/>
            <person name="Leendertz F.H."/>
        </authorList>
    </citation>
    <scope>NUCLEOTIDE SEQUENCE [LARGE SCALE GENOMIC DNA]</scope>
    <source>
        <strain evidence="5 6">CGMCC 4.6857</strain>
    </source>
</reference>
<evidence type="ECO:0000256" key="3">
    <source>
        <dbReference type="SAM" id="MobiDB-lite"/>
    </source>
</evidence>
<dbReference type="GO" id="GO:0004016">
    <property type="term" value="F:adenylate cyclase activity"/>
    <property type="evidence" value="ECO:0007669"/>
    <property type="project" value="TreeGrafter"/>
</dbReference>
<dbReference type="Pfam" id="PF00196">
    <property type="entry name" value="GerE"/>
    <property type="match status" value="1"/>
</dbReference>
<dbReference type="SMART" id="SM00421">
    <property type="entry name" value="HTH_LUXR"/>
    <property type="match status" value="1"/>
</dbReference>
<dbReference type="Gene3D" id="1.25.40.10">
    <property type="entry name" value="Tetratricopeptide repeat domain"/>
    <property type="match status" value="1"/>
</dbReference>
<evidence type="ECO:0000313" key="6">
    <source>
        <dbReference type="Proteomes" id="UP000219612"/>
    </source>
</evidence>
<evidence type="ECO:0000256" key="1">
    <source>
        <dbReference type="ARBA" id="ARBA00022741"/>
    </source>
</evidence>
<dbReference type="SUPFAM" id="SSF46894">
    <property type="entry name" value="C-terminal effector domain of the bipartite response regulators"/>
    <property type="match status" value="1"/>
</dbReference>